<dbReference type="Gene3D" id="1.10.790.20">
    <property type="entry name" value="Domain of unknown function DUF1476"/>
    <property type="match status" value="1"/>
</dbReference>
<dbReference type="Pfam" id="PF07345">
    <property type="entry name" value="ATPaseInh_sub_z"/>
    <property type="match status" value="1"/>
</dbReference>
<reference evidence="1 2" key="2">
    <citation type="journal article" date="2010" name="J. Bacteriol.">
        <title>Complete genome sequence of Beijerinckia indica subsp. indica.</title>
        <authorList>
            <person name="Tamas I."/>
            <person name="Dedysh S.N."/>
            <person name="Liesack W."/>
            <person name="Stott M.B."/>
            <person name="Alam M."/>
            <person name="Murrell J.C."/>
            <person name="Dunfield P.F."/>
        </authorList>
    </citation>
    <scope>NUCLEOTIDE SEQUENCE [LARGE SCALE GENOMIC DNA]</scope>
    <source>
        <strain evidence="2">ATCC 9039 / DSM 1715 / NCIMB 8712</strain>
    </source>
</reference>
<dbReference type="EMBL" id="CP001016">
    <property type="protein sequence ID" value="ACB96684.1"/>
    <property type="molecule type" value="Genomic_DNA"/>
</dbReference>
<proteinExistence type="predicted"/>
<name>B2IC87_BEII9</name>
<dbReference type="InterPro" id="IPR038293">
    <property type="entry name" value="ATPase_inh_sub_z_sf"/>
</dbReference>
<dbReference type="AlphaFoldDB" id="B2IC87"/>
<dbReference type="HOGENOM" id="CLU_146724_0_0_5"/>
<evidence type="ECO:0000313" key="1">
    <source>
        <dbReference type="EMBL" id="ACB96684.1"/>
    </source>
</evidence>
<gene>
    <name evidence="1" type="ordered locus">Bind_3123</name>
</gene>
<evidence type="ECO:0008006" key="3">
    <source>
        <dbReference type="Google" id="ProtNLM"/>
    </source>
</evidence>
<dbReference type="Proteomes" id="UP000001695">
    <property type="component" value="Chromosome"/>
</dbReference>
<accession>B2IC87</accession>
<dbReference type="InterPro" id="IPR009945">
    <property type="entry name" value="ATPase_inh_sub_z"/>
</dbReference>
<dbReference type="KEGG" id="bid:Bind_3123"/>
<protein>
    <recommendedName>
        <fullName evidence="3">DUF1476 domain-containing protein</fullName>
    </recommendedName>
</protein>
<dbReference type="OrthoDB" id="9810387at2"/>
<sequence>MTDFDAEFEAKLKHDEELKFKANVRRNKWLGAWAAELLGKQDEEIEDYVVEVIACDLDEDGEEDIVAMLVKDFAAAGRPENEAEIRARMSAFFDEAVAEIKAIAAEAKENGPDYTPPLLPPLPD</sequence>
<dbReference type="RefSeq" id="WP_012386032.1">
    <property type="nucleotide sequence ID" value="NC_010581.1"/>
</dbReference>
<reference evidence="2" key="1">
    <citation type="submission" date="2008-03" db="EMBL/GenBank/DDBJ databases">
        <title>Complete sequence of chromosome of Beijerinckia indica subsp. indica ATCC 9039.</title>
        <authorList>
            <consortium name="US DOE Joint Genome Institute"/>
            <person name="Copeland A."/>
            <person name="Lucas S."/>
            <person name="Lapidus A."/>
            <person name="Glavina del Rio T."/>
            <person name="Dalin E."/>
            <person name="Tice H."/>
            <person name="Bruce D."/>
            <person name="Goodwin L."/>
            <person name="Pitluck S."/>
            <person name="LaButti K."/>
            <person name="Schmutz J."/>
            <person name="Larimer F."/>
            <person name="Land M."/>
            <person name="Hauser L."/>
            <person name="Kyrpides N."/>
            <person name="Mikhailova N."/>
            <person name="Dunfield P.F."/>
            <person name="Dedysh S.N."/>
            <person name="Liesack W."/>
            <person name="Saw J.H."/>
            <person name="Alam M."/>
            <person name="Chen Y."/>
            <person name="Murrell J.C."/>
            <person name="Richardson P."/>
        </authorList>
    </citation>
    <scope>NUCLEOTIDE SEQUENCE [LARGE SCALE GENOMIC DNA]</scope>
    <source>
        <strain evidence="2">ATCC 9039 / DSM 1715 / NCIMB 8712</strain>
    </source>
</reference>
<evidence type="ECO:0000313" key="2">
    <source>
        <dbReference type="Proteomes" id="UP000001695"/>
    </source>
</evidence>
<organism evidence="1 2">
    <name type="scientific">Beijerinckia indica subsp. indica (strain ATCC 9039 / DSM 1715 / NCIMB 8712)</name>
    <dbReference type="NCBI Taxonomy" id="395963"/>
    <lineage>
        <taxon>Bacteria</taxon>
        <taxon>Pseudomonadati</taxon>
        <taxon>Pseudomonadota</taxon>
        <taxon>Alphaproteobacteria</taxon>
        <taxon>Hyphomicrobiales</taxon>
        <taxon>Beijerinckiaceae</taxon>
        <taxon>Beijerinckia</taxon>
    </lineage>
</organism>
<keyword evidence="2" id="KW-1185">Reference proteome</keyword>
<dbReference type="eggNOG" id="COG5467">
    <property type="taxonomic scope" value="Bacteria"/>
</dbReference>
<dbReference type="STRING" id="395963.Bind_3123"/>